<reference evidence="3 4" key="1">
    <citation type="journal article" date="2019" name="Microorganisms">
        <title>Paenibacillus lutrae sp. nov., A Chitinolytic Species Isolated from A River Otter in Castril Natural Park, Granada, Spain.</title>
        <authorList>
            <person name="Rodriguez M."/>
            <person name="Reina J.C."/>
            <person name="Bejar V."/>
            <person name="Llamas I."/>
        </authorList>
    </citation>
    <scope>NUCLEOTIDE SEQUENCE [LARGE SCALE GENOMIC DNA]</scope>
    <source>
        <strain evidence="3 4">N10</strain>
    </source>
</reference>
<protein>
    <recommendedName>
        <fullName evidence="2">Helicase XPB/Ssl2 N-terminal domain-containing protein</fullName>
    </recommendedName>
</protein>
<name>A0A7X3FGB4_9BACL</name>
<dbReference type="EMBL" id="RHLK01000003">
    <property type="protein sequence ID" value="MVO99250.1"/>
    <property type="molecule type" value="Genomic_DNA"/>
</dbReference>
<accession>A0A7X3FGB4</accession>
<comment type="caution">
    <text evidence="3">The sequence shown here is derived from an EMBL/GenBank/DDBJ whole genome shotgun (WGS) entry which is preliminary data.</text>
</comment>
<dbReference type="InterPro" id="IPR032830">
    <property type="entry name" value="XPB/Ssl2_N"/>
</dbReference>
<evidence type="ECO:0000313" key="4">
    <source>
        <dbReference type="Proteomes" id="UP000490800"/>
    </source>
</evidence>
<evidence type="ECO:0000256" key="1">
    <source>
        <dbReference type="SAM" id="MobiDB-lite"/>
    </source>
</evidence>
<keyword evidence="4" id="KW-1185">Reference proteome</keyword>
<gene>
    <name evidence="3" type="ORF">EDM21_06865</name>
</gene>
<proteinExistence type="predicted"/>
<feature type="domain" description="Helicase XPB/Ssl2 N-terminal" evidence="2">
    <location>
        <begin position="445"/>
        <end position="564"/>
    </location>
</feature>
<evidence type="ECO:0000313" key="3">
    <source>
        <dbReference type="EMBL" id="MVO99250.1"/>
    </source>
</evidence>
<dbReference type="AlphaFoldDB" id="A0A7X3FGB4"/>
<feature type="region of interest" description="Disordered" evidence="1">
    <location>
        <begin position="601"/>
        <end position="624"/>
    </location>
</feature>
<dbReference type="Pfam" id="PF13625">
    <property type="entry name" value="Helicase_C_3"/>
    <property type="match status" value="1"/>
</dbReference>
<dbReference type="Proteomes" id="UP000490800">
    <property type="component" value="Unassembled WGS sequence"/>
</dbReference>
<organism evidence="3 4">
    <name type="scientific">Paenibacillus lutrae</name>
    <dbReference type="NCBI Taxonomy" id="2078573"/>
    <lineage>
        <taxon>Bacteria</taxon>
        <taxon>Bacillati</taxon>
        <taxon>Bacillota</taxon>
        <taxon>Bacilli</taxon>
        <taxon>Bacillales</taxon>
        <taxon>Paenibacillaceae</taxon>
        <taxon>Paenibacillus</taxon>
    </lineage>
</organism>
<sequence length="746" mass="84813">MSTGWRRETMNYRQLFAKMPQSARDRMFEQTWVREAAEKGLMPEHAYTDDTALRVLHSGLNEEEDSLLRLILVRFGSRAFTPGELAEAAGQWALAFMRSALGSLRAYGVIAAFRKSWGDPLYLLPHDGMRAWQRIYFPINLPIRKGSEEITGVKALQSSSEQEEQETREAVLRIQELSDAGDKPRQGLDLDLFAALSYVHLHELTLTQRGAIHKRHVQKLAERLTLAEADLAGCKLQYPFGDTYSPAAAVALDFLLRLGLIVRSDDRIECEEEKLREWLHKERPERTGILYRLWREHRIPDTSPLQHLVLLMERVPAGIKQSLPVLVDLLRRWGIVGSAKEADQLIAEAIETWLQPMRAFGWLQWHPVQGGWDSEFEWLIPIDYAAGPGTDAAATLSPQSQATLFERDEAPSRLEEGLSGGLEPADRSAGYEAAEQAGYDSARCLFVQPDFEIMVPPECPLYVRWEVARTTEWLRADQVAVYRLTKEAVQRAADLGISAERTAALLERYSRHGLPDPVRVTLLAWGEQYGRVYLADITVLRCTDPAAAEQIEKHPKLQSYVVEKLGEDTFIVRDHEQRELLHILEHAGFSPRKQILYDQTRRKPKKAVTAATHSREDTGEKHPKGLIYDKDPVQYLDVDIRIPADKELIEGLRSVPSVWHTEYRRYHPSTCLNIIRQAIEWGTVICIKSEEESGGGSVRTLVPKEIRGQGNRVFVEGYENGRRAVLGLEEFGSICIRLPGFQERHN</sequence>
<feature type="compositionally biased region" description="Basic and acidic residues" evidence="1">
    <location>
        <begin position="613"/>
        <end position="624"/>
    </location>
</feature>
<evidence type="ECO:0000259" key="2">
    <source>
        <dbReference type="Pfam" id="PF13625"/>
    </source>
</evidence>